<proteinExistence type="predicted"/>
<accession>A0A1D1YV33</accession>
<feature type="domain" description="VQ" evidence="2">
    <location>
        <begin position="27"/>
        <end position="53"/>
    </location>
</feature>
<dbReference type="Pfam" id="PF05678">
    <property type="entry name" value="VQ"/>
    <property type="match status" value="1"/>
</dbReference>
<dbReference type="PANTHER" id="PTHR33624">
    <property type="entry name" value="SIGMA FACTOR BINDING PROTEIN 1, CHLOROPLASTIC"/>
    <property type="match status" value="1"/>
</dbReference>
<gene>
    <name evidence="3" type="primary">MKS1_7</name>
    <name evidence="3" type="ORF">g.82884</name>
</gene>
<reference evidence="3" key="1">
    <citation type="submission" date="2015-07" db="EMBL/GenBank/DDBJ databases">
        <title>Transcriptome Assembly of Anthurium amnicola.</title>
        <authorList>
            <person name="Suzuki J."/>
        </authorList>
    </citation>
    <scope>NUCLEOTIDE SEQUENCE</scope>
</reference>
<feature type="compositionally biased region" description="Basic residues" evidence="1">
    <location>
        <begin position="13"/>
        <end position="22"/>
    </location>
</feature>
<sequence length="156" mass="17605">MDKASPDQLEGSKKHKTKKKPIKVVYISNPMRVKTTAAEFKGLVQELTGQDSDIADLFKFNEMERPGEVAADVTHRASGSTDCQKHGVGSSAELNLHHHQHQHRQQDPDRSRPPFDVFDELFNPQGFEDLNCFVPSTSSYYESSSHFDDTGRMDKV</sequence>
<feature type="region of interest" description="Disordered" evidence="1">
    <location>
        <begin position="1"/>
        <end position="22"/>
    </location>
</feature>
<name>A0A1D1YV33_9ARAE</name>
<feature type="compositionally biased region" description="Basic and acidic residues" evidence="1">
    <location>
        <begin position="104"/>
        <end position="113"/>
    </location>
</feature>
<evidence type="ECO:0000313" key="3">
    <source>
        <dbReference type="EMBL" id="JAT58501.1"/>
    </source>
</evidence>
<dbReference type="EMBL" id="GDJX01009435">
    <property type="protein sequence ID" value="JAT58501.1"/>
    <property type="molecule type" value="Transcribed_RNA"/>
</dbReference>
<evidence type="ECO:0000259" key="2">
    <source>
        <dbReference type="Pfam" id="PF05678"/>
    </source>
</evidence>
<dbReference type="AlphaFoldDB" id="A0A1D1YV33"/>
<dbReference type="InterPro" id="IPR039335">
    <property type="entry name" value="SIB1/2"/>
</dbReference>
<organism evidence="3">
    <name type="scientific">Anthurium amnicola</name>
    <dbReference type="NCBI Taxonomy" id="1678845"/>
    <lineage>
        <taxon>Eukaryota</taxon>
        <taxon>Viridiplantae</taxon>
        <taxon>Streptophyta</taxon>
        <taxon>Embryophyta</taxon>
        <taxon>Tracheophyta</taxon>
        <taxon>Spermatophyta</taxon>
        <taxon>Magnoliopsida</taxon>
        <taxon>Liliopsida</taxon>
        <taxon>Araceae</taxon>
        <taxon>Pothoideae</taxon>
        <taxon>Potheae</taxon>
        <taxon>Anthurium</taxon>
    </lineage>
</organism>
<feature type="region of interest" description="Disordered" evidence="1">
    <location>
        <begin position="75"/>
        <end position="116"/>
    </location>
</feature>
<evidence type="ECO:0000256" key="1">
    <source>
        <dbReference type="SAM" id="MobiDB-lite"/>
    </source>
</evidence>
<protein>
    <submittedName>
        <fullName evidence="3">Protein MKS1</fullName>
    </submittedName>
</protein>
<dbReference type="InterPro" id="IPR008889">
    <property type="entry name" value="VQ"/>
</dbReference>
<dbReference type="PANTHER" id="PTHR33624:SF2">
    <property type="entry name" value="SIGMA FACTOR BINDING PROTEIN 1, CHLOROPLASTIC"/>
    <property type="match status" value="1"/>
</dbReference>